<dbReference type="Pfam" id="PF00300">
    <property type="entry name" value="His_Phos_1"/>
    <property type="match status" value="1"/>
</dbReference>
<dbReference type="SMART" id="SM00855">
    <property type="entry name" value="PGAM"/>
    <property type="match status" value="1"/>
</dbReference>
<accession>A0A6J6RR01</accession>
<evidence type="ECO:0000313" key="3">
    <source>
        <dbReference type="EMBL" id="CAB4724950.1"/>
    </source>
</evidence>
<dbReference type="Gene3D" id="3.40.50.1240">
    <property type="entry name" value="Phosphoglycerate mutase-like"/>
    <property type="match status" value="1"/>
</dbReference>
<dbReference type="SUPFAM" id="SSF53254">
    <property type="entry name" value="Phosphoglycerate mutase-like"/>
    <property type="match status" value="1"/>
</dbReference>
<proteinExistence type="predicted"/>
<evidence type="ECO:0000256" key="2">
    <source>
        <dbReference type="ARBA" id="ARBA00023235"/>
    </source>
</evidence>
<dbReference type="PANTHER" id="PTHR48100:SF1">
    <property type="entry name" value="HISTIDINE PHOSPHATASE FAMILY PROTEIN-RELATED"/>
    <property type="match status" value="1"/>
</dbReference>
<reference evidence="3" key="1">
    <citation type="submission" date="2020-05" db="EMBL/GenBank/DDBJ databases">
        <authorList>
            <person name="Chiriac C."/>
            <person name="Salcher M."/>
            <person name="Ghai R."/>
            <person name="Kavagutti S V."/>
        </authorList>
    </citation>
    <scope>NUCLEOTIDE SEQUENCE</scope>
</reference>
<name>A0A6J6RR01_9ZZZZ</name>
<dbReference type="EMBL" id="CAEZXX010000177">
    <property type="protein sequence ID" value="CAB4724950.1"/>
    <property type="molecule type" value="Genomic_DNA"/>
</dbReference>
<gene>
    <name evidence="3" type="ORF">UFOPK2602_02003</name>
    <name evidence="4" type="ORF">UFOPK4306_02187</name>
</gene>
<dbReference type="PROSITE" id="PS00175">
    <property type="entry name" value="PG_MUTASE"/>
    <property type="match status" value="1"/>
</dbReference>
<organism evidence="3">
    <name type="scientific">freshwater metagenome</name>
    <dbReference type="NCBI Taxonomy" id="449393"/>
    <lineage>
        <taxon>unclassified sequences</taxon>
        <taxon>metagenomes</taxon>
        <taxon>ecological metagenomes</taxon>
    </lineage>
</organism>
<protein>
    <submittedName>
        <fullName evidence="3">Unannotated protein</fullName>
    </submittedName>
</protein>
<dbReference type="InterPro" id="IPR013078">
    <property type="entry name" value="His_Pase_superF_clade-1"/>
</dbReference>
<dbReference type="EMBL" id="CAFBQP010000114">
    <property type="protein sequence ID" value="CAB5067805.1"/>
    <property type="molecule type" value="Genomic_DNA"/>
</dbReference>
<dbReference type="InterPro" id="IPR050275">
    <property type="entry name" value="PGM_Phosphatase"/>
</dbReference>
<keyword evidence="2" id="KW-0413">Isomerase</keyword>
<sequence length="213" mass="22373">MSGPSTPTAPSRILVIRHGQSTWNAQGRWQGQADPPLTAVGETQALQAASVLAAGLLPTERLGAVITSDLQRAAVTASIIADELGFAPVAMDKRLRERHAGEWQGLTRAEVDEQFPGYLASGQRPAGFEPSEAAGARASSCLVGLAHRLDGASALVVSHGGILRALRVLLGISDDLAFANLSGQWFEAHNNELTPGEVVELVTSERPITTTPL</sequence>
<dbReference type="PANTHER" id="PTHR48100">
    <property type="entry name" value="BROAD-SPECIFICITY PHOSPHATASE YOR283W-RELATED"/>
    <property type="match status" value="1"/>
</dbReference>
<dbReference type="GO" id="GO:0005737">
    <property type="term" value="C:cytoplasm"/>
    <property type="evidence" value="ECO:0007669"/>
    <property type="project" value="TreeGrafter"/>
</dbReference>
<keyword evidence="1" id="KW-0324">Glycolysis</keyword>
<dbReference type="InterPro" id="IPR001345">
    <property type="entry name" value="PG/BPGM_mutase_AS"/>
</dbReference>
<dbReference type="InterPro" id="IPR029033">
    <property type="entry name" value="His_PPase_superfam"/>
</dbReference>
<dbReference type="AlphaFoldDB" id="A0A6J6RR01"/>
<evidence type="ECO:0000313" key="4">
    <source>
        <dbReference type="EMBL" id="CAB5067805.1"/>
    </source>
</evidence>
<dbReference type="GO" id="GO:0016791">
    <property type="term" value="F:phosphatase activity"/>
    <property type="evidence" value="ECO:0007669"/>
    <property type="project" value="TreeGrafter"/>
</dbReference>
<dbReference type="CDD" id="cd07067">
    <property type="entry name" value="HP_PGM_like"/>
    <property type="match status" value="1"/>
</dbReference>
<evidence type="ECO:0000256" key="1">
    <source>
        <dbReference type="ARBA" id="ARBA00023152"/>
    </source>
</evidence>